<evidence type="ECO:0000256" key="4">
    <source>
        <dbReference type="ARBA" id="ARBA00023186"/>
    </source>
</evidence>
<dbReference type="RefSeq" id="WP_036816642.1">
    <property type="nucleotide sequence ID" value="NZ_JGVO01000038.1"/>
</dbReference>
<dbReference type="InterPro" id="IPR042039">
    <property type="entry name" value="HscA_NBD"/>
</dbReference>
<keyword evidence="2 6" id="KW-0547">Nucleotide-binding</keyword>
<name>A0A2T3NTQ9_9GAMM</name>
<evidence type="ECO:0000256" key="1">
    <source>
        <dbReference type="ARBA" id="ARBA00007381"/>
    </source>
</evidence>
<dbReference type="InterPro" id="IPR018181">
    <property type="entry name" value="Heat_shock_70_CS"/>
</dbReference>
<dbReference type="GO" id="GO:0016226">
    <property type="term" value="P:iron-sulfur cluster assembly"/>
    <property type="evidence" value="ECO:0007669"/>
    <property type="project" value="InterPro"/>
</dbReference>
<dbReference type="Gene3D" id="3.30.420.40">
    <property type="match status" value="2"/>
</dbReference>
<dbReference type="FunFam" id="3.90.640.10:FF:000003">
    <property type="entry name" value="Molecular chaperone DnaK"/>
    <property type="match status" value="1"/>
</dbReference>
<dbReference type="PANTHER" id="PTHR19375">
    <property type="entry name" value="HEAT SHOCK PROTEIN 70KDA"/>
    <property type="match status" value="1"/>
</dbReference>
<dbReference type="NCBIfam" id="NF003520">
    <property type="entry name" value="PRK05183.1"/>
    <property type="match status" value="1"/>
</dbReference>
<keyword evidence="9" id="KW-1185">Reference proteome</keyword>
<dbReference type="GO" id="GO:0140662">
    <property type="term" value="F:ATP-dependent protein folding chaperone"/>
    <property type="evidence" value="ECO:0007669"/>
    <property type="project" value="InterPro"/>
</dbReference>
<evidence type="ECO:0000256" key="7">
    <source>
        <dbReference type="RuleBase" id="RU003322"/>
    </source>
</evidence>
<evidence type="ECO:0000256" key="2">
    <source>
        <dbReference type="ARBA" id="ARBA00022741"/>
    </source>
</evidence>
<comment type="similarity">
    <text evidence="1 6 7">Belongs to the heat shock protein 70 family.</text>
</comment>
<dbReference type="OrthoDB" id="9766019at2"/>
<evidence type="ECO:0000256" key="6">
    <source>
        <dbReference type="HAMAP-Rule" id="MF_00679"/>
    </source>
</evidence>
<dbReference type="GO" id="GO:0051082">
    <property type="term" value="F:unfolded protein binding"/>
    <property type="evidence" value="ECO:0007669"/>
    <property type="project" value="InterPro"/>
</dbReference>
<evidence type="ECO:0000256" key="5">
    <source>
        <dbReference type="ARBA" id="ARBA00058767"/>
    </source>
</evidence>
<evidence type="ECO:0000313" key="9">
    <source>
        <dbReference type="Proteomes" id="UP000241771"/>
    </source>
</evidence>
<dbReference type="FunFam" id="2.60.34.10:FF:000005">
    <property type="entry name" value="Chaperone protein HscA homolog"/>
    <property type="match status" value="1"/>
</dbReference>
<dbReference type="InterPro" id="IPR010236">
    <property type="entry name" value="ISC_FeS_clus_asmbl_HscA"/>
</dbReference>
<dbReference type="CDD" id="cd10236">
    <property type="entry name" value="ASKHA_NBD_HSP70_HscA"/>
    <property type="match status" value="1"/>
</dbReference>
<sequence length="617" mass="65992">MALLQIAEPGQSAAPHQHKLAVGIDLGTTNSLVAAVRSGVPETLNDEQGRSILPSAVHYGETGIVVGHEARAIAQQDPLNTIISVKRMMGRSLADIQQRYPQMPYQFSATDNGLPQLITRSGEVNPVQVSAEILSNLNQRAQETLGGELEGVVITVPAYFDDAQRAGTKDAAKLANLNVLRLLNEPTAAAIAYGLDSGQEGVIAVYDLGGGTFDISILRLSKGVFEVLATGGDSALGGDDFDHLLADWIAEQAGMDTERTAQQHRALQDAAQAAKEALSSADETAVDVLGWQGSVTRDQFEALIKPLVKKTLMACRRALKDADVTAEEVIETVMVGGSTRVPLVREMVGDYFGKAPLTSINPDQVVAIGAAIQADILAGNKPDSEMLLLDVIPLSLGIETMGGMVEKIIPRNTTIPVARAQEFTTFKDGQTAMSVHVVQGEREMVSDCRSLARFTLRGIPAMAAGAAHIRVTYQVDADGLLSVTAMEKSSQVQSSIQVKPSYGLTDDEIATMIRDSMTFAQDDKDARALAEQQVEADRVLEGLIAALAADGDTLLTKEERDELEAVMMELVQLRQGTDPHAIEAGIKKTDKASQEFASRRMDQSIRQALAGQSIDEV</sequence>
<dbReference type="Proteomes" id="UP000241771">
    <property type="component" value="Unassembled WGS sequence"/>
</dbReference>
<dbReference type="InterPro" id="IPR043129">
    <property type="entry name" value="ATPase_NBD"/>
</dbReference>
<dbReference type="Gene3D" id="2.60.34.10">
    <property type="entry name" value="Substrate Binding Domain Of DNAk, Chain A, domain 1"/>
    <property type="match status" value="1"/>
</dbReference>
<proteinExistence type="inferred from homology"/>
<dbReference type="NCBIfam" id="TIGR01991">
    <property type="entry name" value="HscA"/>
    <property type="match status" value="1"/>
</dbReference>
<dbReference type="HAMAP" id="MF_00679">
    <property type="entry name" value="HscA"/>
    <property type="match status" value="1"/>
</dbReference>
<protein>
    <recommendedName>
        <fullName evidence="6">Chaperone protein HscA homolog</fullName>
    </recommendedName>
</protein>
<dbReference type="PROSITE" id="PS00329">
    <property type="entry name" value="HSP70_2"/>
    <property type="match status" value="1"/>
</dbReference>
<dbReference type="AlphaFoldDB" id="A0A2T3NTQ9"/>
<dbReference type="GO" id="GO:0016887">
    <property type="term" value="F:ATP hydrolysis activity"/>
    <property type="evidence" value="ECO:0007669"/>
    <property type="project" value="UniProtKB-UniRule"/>
</dbReference>
<keyword evidence="3 6" id="KW-0067">ATP-binding</keyword>
<dbReference type="SUPFAM" id="SSF100934">
    <property type="entry name" value="Heat shock protein 70kD (HSP70), C-terminal subdomain"/>
    <property type="match status" value="1"/>
</dbReference>
<dbReference type="FunFam" id="3.30.420.40:FF:000046">
    <property type="entry name" value="Chaperone protein HscA"/>
    <property type="match status" value="1"/>
</dbReference>
<accession>A0A2T3NTQ9</accession>
<dbReference type="FunFam" id="3.30.420.40:FF:000020">
    <property type="entry name" value="Chaperone protein HscA homolog"/>
    <property type="match status" value="1"/>
</dbReference>
<dbReference type="Gene3D" id="3.90.640.10">
    <property type="entry name" value="Actin, Chain A, domain 4"/>
    <property type="match status" value="1"/>
</dbReference>
<dbReference type="Gene3D" id="1.20.1270.10">
    <property type="match status" value="1"/>
</dbReference>
<evidence type="ECO:0000313" key="8">
    <source>
        <dbReference type="EMBL" id="PSW19676.1"/>
    </source>
</evidence>
<dbReference type="InterPro" id="IPR013126">
    <property type="entry name" value="Hsp_70_fam"/>
</dbReference>
<dbReference type="GO" id="GO:0005524">
    <property type="term" value="F:ATP binding"/>
    <property type="evidence" value="ECO:0007669"/>
    <property type="project" value="UniProtKB-KW"/>
</dbReference>
<dbReference type="PROSITE" id="PS00297">
    <property type="entry name" value="HSP70_1"/>
    <property type="match status" value="1"/>
</dbReference>
<comment type="function">
    <text evidence="5">Probable chaperone. Has a low intrinsic ATPase activity which is markedly stimulated by HscB.</text>
</comment>
<reference evidence="8 9" key="1">
    <citation type="submission" date="2018-01" db="EMBL/GenBank/DDBJ databases">
        <title>Whole genome sequencing of Histamine producing bacteria.</title>
        <authorList>
            <person name="Butler K."/>
        </authorList>
    </citation>
    <scope>NUCLEOTIDE SEQUENCE [LARGE SCALE GENOMIC DNA]</scope>
    <source>
        <strain evidence="8 9">DSM 100436</strain>
    </source>
</reference>
<dbReference type="InterPro" id="IPR029047">
    <property type="entry name" value="HSP70_peptide-bd_sf"/>
</dbReference>
<dbReference type="EMBL" id="PYMA01000006">
    <property type="protein sequence ID" value="PSW19676.1"/>
    <property type="molecule type" value="Genomic_DNA"/>
</dbReference>
<organism evidence="8 9">
    <name type="scientific">Photobacterium sanctipauli</name>
    <dbReference type="NCBI Taxonomy" id="1342794"/>
    <lineage>
        <taxon>Bacteria</taxon>
        <taxon>Pseudomonadati</taxon>
        <taxon>Pseudomonadota</taxon>
        <taxon>Gammaproteobacteria</taxon>
        <taxon>Vibrionales</taxon>
        <taxon>Vibrionaceae</taxon>
        <taxon>Photobacterium</taxon>
    </lineage>
</organism>
<dbReference type="PRINTS" id="PR00301">
    <property type="entry name" value="HEATSHOCK70"/>
</dbReference>
<dbReference type="InterPro" id="IPR029048">
    <property type="entry name" value="HSP70_C_sf"/>
</dbReference>
<evidence type="ECO:0000256" key="3">
    <source>
        <dbReference type="ARBA" id="ARBA00022840"/>
    </source>
</evidence>
<keyword evidence="4 6" id="KW-0143">Chaperone</keyword>
<dbReference type="SUPFAM" id="SSF100920">
    <property type="entry name" value="Heat shock protein 70kD (HSP70), peptide-binding domain"/>
    <property type="match status" value="1"/>
</dbReference>
<comment type="caution">
    <text evidence="8">The sequence shown here is derived from an EMBL/GenBank/DDBJ whole genome shotgun (WGS) entry which is preliminary data.</text>
</comment>
<gene>
    <name evidence="6 8" type="primary">hscA</name>
    <name evidence="8" type="ORF">C9I98_12265</name>
</gene>
<dbReference type="Pfam" id="PF00012">
    <property type="entry name" value="HSP70"/>
    <property type="match status" value="1"/>
</dbReference>
<dbReference type="SUPFAM" id="SSF53067">
    <property type="entry name" value="Actin-like ATPase domain"/>
    <property type="match status" value="2"/>
</dbReference>
<comment type="function">
    <text evidence="6">Chaperone involved in the maturation of iron-sulfur cluster-containing proteins. Has a low intrinsic ATPase activity which is markedly stimulated by HscB.</text>
</comment>